<keyword evidence="1" id="KW-0812">Transmembrane</keyword>
<organism evidence="2 3">
    <name type="scientific">Tahibacter amnicola</name>
    <dbReference type="NCBI Taxonomy" id="2976241"/>
    <lineage>
        <taxon>Bacteria</taxon>
        <taxon>Pseudomonadati</taxon>
        <taxon>Pseudomonadota</taxon>
        <taxon>Gammaproteobacteria</taxon>
        <taxon>Lysobacterales</taxon>
        <taxon>Rhodanobacteraceae</taxon>
        <taxon>Tahibacter</taxon>
    </lineage>
</organism>
<keyword evidence="1" id="KW-1133">Transmembrane helix</keyword>
<gene>
    <name evidence="2" type="ORF">N4264_05965</name>
</gene>
<evidence type="ECO:0000313" key="2">
    <source>
        <dbReference type="EMBL" id="UXI69191.1"/>
    </source>
</evidence>
<keyword evidence="3" id="KW-1185">Reference proteome</keyword>
<sequence length="99" mass="10797">MSLLALVLFSPWFSILSWVYWRFPADRTGDPRRRRFDIAAIVLAVALGAAAMHGGYVANIGIGGGIWKQVIATLYGYGSFLGVLAVAFVLRRRIVRAAG</sequence>
<proteinExistence type="predicted"/>
<evidence type="ECO:0000256" key="1">
    <source>
        <dbReference type="SAM" id="Phobius"/>
    </source>
</evidence>
<feature type="transmembrane region" description="Helical" evidence="1">
    <location>
        <begin position="70"/>
        <end position="90"/>
    </location>
</feature>
<dbReference type="Proteomes" id="UP001064632">
    <property type="component" value="Chromosome"/>
</dbReference>
<feature type="transmembrane region" description="Helical" evidence="1">
    <location>
        <begin position="36"/>
        <end position="58"/>
    </location>
</feature>
<evidence type="ECO:0000313" key="3">
    <source>
        <dbReference type="Proteomes" id="UP001064632"/>
    </source>
</evidence>
<dbReference type="RefSeq" id="WP_261696149.1">
    <property type="nucleotide sequence ID" value="NZ_CP104694.1"/>
</dbReference>
<evidence type="ECO:0008006" key="4">
    <source>
        <dbReference type="Google" id="ProtNLM"/>
    </source>
</evidence>
<dbReference type="EMBL" id="CP104694">
    <property type="protein sequence ID" value="UXI69191.1"/>
    <property type="molecule type" value="Genomic_DNA"/>
</dbReference>
<accession>A0ABY6BKS8</accession>
<feature type="transmembrane region" description="Helical" evidence="1">
    <location>
        <begin position="6"/>
        <end position="24"/>
    </location>
</feature>
<name>A0ABY6BKS8_9GAMM</name>
<protein>
    <recommendedName>
        <fullName evidence="4">Transmembrane protein</fullName>
    </recommendedName>
</protein>
<keyword evidence="1" id="KW-0472">Membrane</keyword>
<reference evidence="2" key="1">
    <citation type="submission" date="2022-09" db="EMBL/GenBank/DDBJ databases">
        <title>Tahibacter sp. nov., isolated from a fresh water.</title>
        <authorList>
            <person name="Baek J.H."/>
            <person name="Lee J.K."/>
            <person name="Kim J.M."/>
            <person name="Jeon C.O."/>
        </authorList>
    </citation>
    <scope>NUCLEOTIDE SEQUENCE</scope>
    <source>
        <strain evidence="2">W38</strain>
    </source>
</reference>